<keyword evidence="5 7" id="KW-1133">Transmembrane helix</keyword>
<dbReference type="Pfam" id="PF02417">
    <property type="entry name" value="Chromate_transp"/>
    <property type="match status" value="1"/>
</dbReference>
<evidence type="ECO:0000313" key="9">
    <source>
        <dbReference type="Proteomes" id="UP000620139"/>
    </source>
</evidence>
<proteinExistence type="inferred from homology"/>
<dbReference type="InterPro" id="IPR003370">
    <property type="entry name" value="Chromate_transpt"/>
</dbReference>
<keyword evidence="6 7" id="KW-0472">Membrane</keyword>
<reference evidence="8" key="1">
    <citation type="submission" date="2020-12" db="EMBL/GenBank/DDBJ databases">
        <title>The genome sequence of Inhella sp. 4Y17.</title>
        <authorList>
            <person name="Liu Y."/>
        </authorList>
    </citation>
    <scope>NUCLEOTIDE SEQUENCE</scope>
    <source>
        <strain evidence="8">4Y10</strain>
    </source>
</reference>
<feature type="transmembrane region" description="Helical" evidence="7">
    <location>
        <begin position="82"/>
        <end position="103"/>
    </location>
</feature>
<feature type="transmembrane region" description="Helical" evidence="7">
    <location>
        <begin position="146"/>
        <end position="170"/>
    </location>
</feature>
<dbReference type="InterPro" id="IPR052518">
    <property type="entry name" value="CHR_Transporter"/>
</dbReference>
<evidence type="ECO:0000313" key="8">
    <source>
        <dbReference type="EMBL" id="MBH9552942.1"/>
    </source>
</evidence>
<dbReference type="EMBL" id="JAEDAL010000003">
    <property type="protein sequence ID" value="MBH9552942.1"/>
    <property type="molecule type" value="Genomic_DNA"/>
</dbReference>
<evidence type="ECO:0000256" key="4">
    <source>
        <dbReference type="ARBA" id="ARBA00022692"/>
    </source>
</evidence>
<accession>A0A931IVZ2</accession>
<dbReference type="RefSeq" id="WP_198100555.1">
    <property type="nucleotide sequence ID" value="NZ_JAEDAL010000003.1"/>
</dbReference>
<keyword evidence="4 7" id="KW-0812">Transmembrane</keyword>
<evidence type="ECO:0000256" key="6">
    <source>
        <dbReference type="ARBA" id="ARBA00023136"/>
    </source>
</evidence>
<evidence type="ECO:0000256" key="1">
    <source>
        <dbReference type="ARBA" id="ARBA00004651"/>
    </source>
</evidence>
<evidence type="ECO:0000256" key="5">
    <source>
        <dbReference type="ARBA" id="ARBA00022989"/>
    </source>
</evidence>
<evidence type="ECO:0000256" key="7">
    <source>
        <dbReference type="SAM" id="Phobius"/>
    </source>
</evidence>
<comment type="subcellular location">
    <subcellularLocation>
        <location evidence="1">Cell membrane</location>
        <topology evidence="1">Multi-pass membrane protein</topology>
    </subcellularLocation>
</comment>
<sequence length="191" mass="20287">MSPARGPRSPGHLAWVCNRLALQGFGGILAVAHHELVEREAWLTESEFMNLLAAAQVLPGPNIVNLCLMLGQRHFGWRGGVAVLAGMFLVPGTLVIGLTALTLSHLHRPEVANALRGMGLAAGGLLLGTCWKLVKPLRQSPLGPKLALGLAALSLGLSALAKWPLVWVILTVGGMGMARAWRQLRQPDEAP</sequence>
<organism evidence="8 9">
    <name type="scientific">Inhella gelatinilytica</name>
    <dbReference type="NCBI Taxonomy" id="2795030"/>
    <lineage>
        <taxon>Bacteria</taxon>
        <taxon>Pseudomonadati</taxon>
        <taxon>Pseudomonadota</taxon>
        <taxon>Betaproteobacteria</taxon>
        <taxon>Burkholderiales</taxon>
        <taxon>Sphaerotilaceae</taxon>
        <taxon>Inhella</taxon>
    </lineage>
</organism>
<dbReference type="GO" id="GO:0005886">
    <property type="term" value="C:plasma membrane"/>
    <property type="evidence" value="ECO:0007669"/>
    <property type="project" value="UniProtKB-SubCell"/>
</dbReference>
<keyword evidence="3" id="KW-1003">Cell membrane</keyword>
<dbReference type="PANTHER" id="PTHR43663">
    <property type="entry name" value="CHROMATE TRANSPORT PROTEIN-RELATED"/>
    <property type="match status" value="1"/>
</dbReference>
<name>A0A931IVZ2_9BURK</name>
<evidence type="ECO:0000256" key="2">
    <source>
        <dbReference type="ARBA" id="ARBA00005262"/>
    </source>
</evidence>
<comment type="caution">
    <text evidence="8">The sequence shown here is derived from an EMBL/GenBank/DDBJ whole genome shotgun (WGS) entry which is preliminary data.</text>
</comment>
<feature type="transmembrane region" description="Helical" evidence="7">
    <location>
        <begin position="115"/>
        <end position="134"/>
    </location>
</feature>
<keyword evidence="9" id="KW-1185">Reference proteome</keyword>
<protein>
    <submittedName>
        <fullName evidence="8">Chromate transporter</fullName>
    </submittedName>
</protein>
<gene>
    <name evidence="8" type="ORF">I7X43_08750</name>
</gene>
<comment type="similarity">
    <text evidence="2">Belongs to the chromate ion transporter (CHR) (TC 2.A.51) family.</text>
</comment>
<dbReference type="Proteomes" id="UP000620139">
    <property type="component" value="Unassembled WGS sequence"/>
</dbReference>
<evidence type="ECO:0000256" key="3">
    <source>
        <dbReference type="ARBA" id="ARBA00022475"/>
    </source>
</evidence>
<dbReference type="PANTHER" id="PTHR43663:SF1">
    <property type="entry name" value="CHROMATE TRANSPORTER"/>
    <property type="match status" value="1"/>
</dbReference>
<dbReference type="AlphaFoldDB" id="A0A931IVZ2"/>
<dbReference type="GO" id="GO:0015109">
    <property type="term" value="F:chromate transmembrane transporter activity"/>
    <property type="evidence" value="ECO:0007669"/>
    <property type="project" value="InterPro"/>
</dbReference>